<comment type="caution">
    <text evidence="3">The sequence shown here is derived from an EMBL/GenBank/DDBJ whole genome shotgun (WGS) entry which is preliminary data.</text>
</comment>
<dbReference type="Proteomes" id="UP000271974">
    <property type="component" value="Unassembled WGS sequence"/>
</dbReference>
<accession>A0A433TCR4</accession>
<dbReference type="OrthoDB" id="10598251at2759"/>
<feature type="compositionally biased region" description="Basic and acidic residues" evidence="1">
    <location>
        <begin position="268"/>
        <end position="284"/>
    </location>
</feature>
<keyword evidence="2" id="KW-0472">Membrane</keyword>
<keyword evidence="2" id="KW-1133">Transmembrane helix</keyword>
<feature type="region of interest" description="Disordered" evidence="1">
    <location>
        <begin position="308"/>
        <end position="337"/>
    </location>
</feature>
<dbReference type="EMBL" id="RQTK01000463">
    <property type="protein sequence ID" value="RUS79214.1"/>
    <property type="molecule type" value="Genomic_DNA"/>
</dbReference>
<keyword evidence="2" id="KW-0812">Transmembrane</keyword>
<organism evidence="3 4">
    <name type="scientific">Elysia chlorotica</name>
    <name type="common">Eastern emerald elysia</name>
    <name type="synonym">Sea slug</name>
    <dbReference type="NCBI Taxonomy" id="188477"/>
    <lineage>
        <taxon>Eukaryota</taxon>
        <taxon>Metazoa</taxon>
        <taxon>Spiralia</taxon>
        <taxon>Lophotrochozoa</taxon>
        <taxon>Mollusca</taxon>
        <taxon>Gastropoda</taxon>
        <taxon>Heterobranchia</taxon>
        <taxon>Euthyneura</taxon>
        <taxon>Panpulmonata</taxon>
        <taxon>Sacoglossa</taxon>
        <taxon>Placobranchoidea</taxon>
        <taxon>Plakobranchidae</taxon>
        <taxon>Elysia</taxon>
    </lineage>
</organism>
<evidence type="ECO:0000313" key="3">
    <source>
        <dbReference type="EMBL" id="RUS79214.1"/>
    </source>
</evidence>
<evidence type="ECO:0000256" key="1">
    <source>
        <dbReference type="SAM" id="MobiDB-lite"/>
    </source>
</evidence>
<proteinExistence type="predicted"/>
<feature type="region of interest" description="Disordered" evidence="1">
    <location>
        <begin position="239"/>
        <end position="286"/>
    </location>
</feature>
<gene>
    <name evidence="3" type="ORF">EGW08_012999</name>
</gene>
<protein>
    <submittedName>
        <fullName evidence="3">Uncharacterized protein</fullName>
    </submittedName>
</protein>
<evidence type="ECO:0000313" key="4">
    <source>
        <dbReference type="Proteomes" id="UP000271974"/>
    </source>
</evidence>
<keyword evidence="4" id="KW-1185">Reference proteome</keyword>
<feature type="compositionally biased region" description="Low complexity" evidence="1">
    <location>
        <begin position="244"/>
        <end position="254"/>
    </location>
</feature>
<feature type="transmembrane region" description="Helical" evidence="2">
    <location>
        <begin position="409"/>
        <end position="430"/>
    </location>
</feature>
<feature type="transmembrane region" description="Helical" evidence="2">
    <location>
        <begin position="42"/>
        <end position="62"/>
    </location>
</feature>
<sequence length="496" mass="56040">MEFIRHFLIYMSHLLLYTYSWELPQRHLYTESQTYNMNTSMFSVFVALLGAAPTFFIFGVVMPQHNVINQVVLRSNKTAWTFVDEYGASCHLVTNIASTTQTYDTKGLTWIYFLMPVVIYSVCLYWYIANLIGYLQYRDFSQKSSIFLTKLEDVLLFDSATNNVPGASRAIPHLIFTSGANGSDQTYTNQQMQRNSLAAFGFITAATSPSGKAEIVAMPSYRVAYGDKKDKLVGIIRDGRDSESTNSSTSSANSFIDHCTGGGLGTNDGKERDNNNSGKDDKTVRMQSTISFIESAGADIQRIRERRGTGLFPRMDDVNNRTSASTDSNDTDLDESNYPRISIKESDTDKTKYSKGPFRSILAKEKSFGPKLYPRVGSYKKSLAAMILADLIIIPLVMFVYILTGANSVVLNMVHLKTIFSFYVLSVINPSLRRCVWGRRCPMCPPFSDNEPNKPSILRPSMLQVRFVRERLRAKHEDRRMRHQARMIHSMTGTQI</sequence>
<feature type="compositionally biased region" description="Basic and acidic residues" evidence="1">
    <location>
        <begin position="308"/>
        <end position="319"/>
    </location>
</feature>
<reference evidence="3 4" key="1">
    <citation type="submission" date="2019-01" db="EMBL/GenBank/DDBJ databases">
        <title>A draft genome assembly of the solar-powered sea slug Elysia chlorotica.</title>
        <authorList>
            <person name="Cai H."/>
            <person name="Li Q."/>
            <person name="Fang X."/>
            <person name="Li J."/>
            <person name="Curtis N.E."/>
            <person name="Altenburger A."/>
            <person name="Shibata T."/>
            <person name="Feng M."/>
            <person name="Maeda T."/>
            <person name="Schwartz J.A."/>
            <person name="Shigenobu S."/>
            <person name="Lundholm N."/>
            <person name="Nishiyama T."/>
            <person name="Yang H."/>
            <person name="Hasebe M."/>
            <person name="Li S."/>
            <person name="Pierce S.K."/>
            <person name="Wang J."/>
        </authorList>
    </citation>
    <scope>NUCLEOTIDE SEQUENCE [LARGE SCALE GENOMIC DNA]</scope>
    <source>
        <strain evidence="3">EC2010</strain>
        <tissue evidence="3">Whole organism of an adult</tissue>
    </source>
</reference>
<name>A0A433TCR4_ELYCH</name>
<feature type="transmembrane region" description="Helical" evidence="2">
    <location>
        <begin position="110"/>
        <end position="135"/>
    </location>
</feature>
<dbReference type="AlphaFoldDB" id="A0A433TCR4"/>
<evidence type="ECO:0000256" key="2">
    <source>
        <dbReference type="SAM" id="Phobius"/>
    </source>
</evidence>
<feature type="transmembrane region" description="Helical" evidence="2">
    <location>
        <begin position="383"/>
        <end position="403"/>
    </location>
</feature>